<gene>
    <name evidence="7" type="primary">LOC116952723</name>
</gene>
<feature type="domain" description="Sushi" evidence="5">
    <location>
        <begin position="171"/>
        <end position="229"/>
    </location>
</feature>
<dbReference type="Proteomes" id="UP001318040">
    <property type="component" value="Chromosome 48"/>
</dbReference>
<feature type="domain" description="Sushi" evidence="5">
    <location>
        <begin position="1229"/>
        <end position="1287"/>
    </location>
</feature>
<feature type="domain" description="Sushi" evidence="5">
    <location>
        <begin position="1042"/>
        <end position="1098"/>
    </location>
</feature>
<comment type="caution">
    <text evidence="4">Lacks conserved residue(s) required for the propagation of feature annotation.</text>
</comment>
<feature type="disulfide bond" evidence="4">
    <location>
        <begin position="553"/>
        <end position="596"/>
    </location>
</feature>
<feature type="domain" description="Sushi" evidence="5">
    <location>
        <begin position="1411"/>
        <end position="1477"/>
    </location>
</feature>
<feature type="domain" description="Sushi" evidence="5">
    <location>
        <begin position="974"/>
        <end position="1040"/>
    </location>
</feature>
<feature type="domain" description="Sushi" evidence="5">
    <location>
        <begin position="289"/>
        <end position="348"/>
    </location>
</feature>
<dbReference type="SUPFAM" id="SSF57535">
    <property type="entry name" value="Complement control module/SCR domain"/>
    <property type="match status" value="18"/>
</dbReference>
<dbReference type="PROSITE" id="PS50923">
    <property type="entry name" value="SUSHI"/>
    <property type="match status" value="19"/>
</dbReference>
<feature type="domain" description="Sushi" evidence="5">
    <location>
        <begin position="491"/>
        <end position="550"/>
    </location>
</feature>
<dbReference type="PANTHER" id="PTHR45656">
    <property type="entry name" value="PROTEIN CBR-CLEC-78"/>
    <property type="match status" value="1"/>
</dbReference>
<evidence type="ECO:0000256" key="4">
    <source>
        <dbReference type="PROSITE-ProRule" id="PRU00302"/>
    </source>
</evidence>
<feature type="disulfide bond" evidence="4">
    <location>
        <begin position="638"/>
        <end position="665"/>
    </location>
</feature>
<evidence type="ECO:0000259" key="5">
    <source>
        <dbReference type="PROSITE" id="PS50923"/>
    </source>
</evidence>
<evidence type="ECO:0000256" key="3">
    <source>
        <dbReference type="ARBA" id="ARBA00023157"/>
    </source>
</evidence>
<feature type="disulfide bond" evidence="4">
    <location>
        <begin position="141"/>
        <end position="168"/>
    </location>
</feature>
<feature type="domain" description="Sushi" evidence="5">
    <location>
        <begin position="610"/>
        <end position="667"/>
    </location>
</feature>
<feature type="domain" description="Sushi" evidence="5">
    <location>
        <begin position="727"/>
        <end position="784"/>
    </location>
</feature>
<dbReference type="CDD" id="cd00033">
    <property type="entry name" value="CCP"/>
    <property type="match status" value="16"/>
</dbReference>
<dbReference type="RefSeq" id="XP_032828219.1">
    <property type="nucleotide sequence ID" value="XM_032972328.1"/>
</dbReference>
<evidence type="ECO:0000256" key="1">
    <source>
        <dbReference type="ARBA" id="ARBA00022729"/>
    </source>
</evidence>
<evidence type="ECO:0000313" key="6">
    <source>
        <dbReference type="Proteomes" id="UP001318040"/>
    </source>
</evidence>
<feature type="domain" description="Sushi" evidence="5">
    <location>
        <begin position="786"/>
        <end position="852"/>
    </location>
</feature>
<feature type="disulfide bond" evidence="4">
    <location>
        <begin position="259"/>
        <end position="286"/>
    </location>
</feature>
<feature type="domain" description="Sushi" evidence="5">
    <location>
        <begin position="230"/>
        <end position="288"/>
    </location>
</feature>
<keyword evidence="3 4" id="KW-1015">Disulfide bond</keyword>
<keyword evidence="4" id="KW-0768">Sushi</keyword>
<name>A0AAJ7U1Y6_PETMA</name>
<dbReference type="PANTHER" id="PTHR45656:SF4">
    <property type="entry name" value="PROTEIN CBR-CLEC-78"/>
    <property type="match status" value="1"/>
</dbReference>
<keyword evidence="1" id="KW-0732">Signal</keyword>
<feature type="disulfide bond" evidence="4">
    <location>
        <begin position="1258"/>
        <end position="1285"/>
    </location>
</feature>
<feature type="domain" description="Sushi" evidence="5">
    <location>
        <begin position="1288"/>
        <end position="1345"/>
    </location>
</feature>
<protein>
    <submittedName>
        <fullName evidence="7">Sushi, von Willebrand factor type A, EGF and pentraxin domain-containing protein 1-like isoform X1</fullName>
    </submittedName>
</protein>
<feature type="domain" description="Sushi" evidence="5">
    <location>
        <begin position="551"/>
        <end position="609"/>
    </location>
</feature>
<feature type="domain" description="Sushi" evidence="5">
    <location>
        <begin position="1170"/>
        <end position="1228"/>
    </location>
</feature>
<sequence>MCAVVLYPINTERGTELRCFAWRGDTRGVVSAHDRSLEPGPDLPLMLVKYLKRGHARSHTGSLAPHGTEKSLAAMGPKSKYKLKMCSASGLELLGLFVLLTIIPQAKAACERPIAVQHSSLHPQFARQTSFENGQMATFRCNTGYSVKGRTYSIKCDQNKWSPIQFSCEPKNCGFPGESEHGYWDGEAFTFGMDVRFVCNDGYVIAGKQDYRTCQADGTWSHEVPVCEPVKCDTPEEVENGRVSFPSELDYDSIVTYHCNQGFSLIGNKNRRCNEKGVWSDSAPACKDIKCPRPPLVKNGQAMEGIKKEYIMNDKVVYQCETNYVLKGSTTITCLQSKLWSEPPICEPVCKKEQIENANSNEGYEREYFVMGNQLQFTCKTGFADKKQVMLSTTCTQYEDKADWFPLLNTFKCEKLCPPFPTHNYQDSRIEYVLGFPTGKRFFMHDYVEFKCAEGYKDISEKDSALKVICSPINYWNQNLIWTETSFSCRRYCGHPGTPGHGETIGNSYIEGATLRFKCNLGFRISGQQQVYTRCLNNGEWSVPKVDCKEVNCGRPEITNTICSGHHPSDFAYDKSVSCQCIPGYELTVSNNAIRCQENERWTSLHCKVVTCNFPNEMSNLIYSATSNTFGAPITFTCKSGYQLEGFSSAICQANKQWSHPAPQCIQKKCKKITLSENLKIDDTNVNVGNRVNFYCDEGFTLIGSNETECLPTLEWSIEKAPICKPVTCDQLDIQNGSFDVSLPVQFNTFIRYSCNENYVLVGNQRIECLRTGKLSSEKPYCKMEDTCDNPSAVVNAEPIIHNRDFKAGVTVEYRCKRGFGSANEGTLNTINCQKSPEGHFKWSEPTIMCTPITCEPPGVVDNAELVGDEVTFGKTVTYVCKTGFTMKGNATRECLANGTWSNITPACERESIGQPCERLGNISKGHVHVNKTNPNTAKYVCDDGYVLEGPSVRTCKHNRWSGLEPICRVLSSNECGTPPMIDNADLNQDVFGKSSFKMGTSIGYNCKPGYTTSSGSVSISIRCRSMDGRGKWNTPANTCTEACQIPADIENGEVVVDNSNPRRIVYLCNEGYTLFGNNMRTCSNLGKWSGKEPSCRIAGNDVCGTPPHIPNAMLIGEYKEQQSFPVDKNVRYRCKPGYTVSADSSYTLYCKREGSTVKWAIPQLKCSPKTCSFPGEIENGYFEGDSFQYRHIVTYFCNKGYTIPEKHTSLECQADGTWSHQTPTCEPITCDSPAEGPHLISSSPSRLEFGSAITYTCEREMTLNGPSTRTCQADGTWSGEDPVCVFNCPPPLEQLQGYWIGNDYSLGSSITLKCNKGYIVAGSDKQTCQEDQTWYPSQSPTCQRACDQPIDPFGRLSDQHKSKNVFRQGDVVRVTCLNRYPYEGYNLQCYDGQWAPPGSTRAFQWNTCGAFCGRPPSQDRATLSRRFTAKNMYQVDEHLYFDCDNSYSIRRGYYLYCRQDNTKRTNWETWNNECGSRPCCS</sequence>
<feature type="domain" description="Sushi" evidence="5">
    <location>
        <begin position="668"/>
        <end position="726"/>
    </location>
</feature>
<dbReference type="Gene3D" id="2.10.70.10">
    <property type="entry name" value="Complement Module, domain 1"/>
    <property type="match status" value="18"/>
</dbReference>
<feature type="disulfide bond" evidence="4">
    <location>
        <begin position="755"/>
        <end position="782"/>
    </location>
</feature>
<evidence type="ECO:0000256" key="2">
    <source>
        <dbReference type="ARBA" id="ARBA00022737"/>
    </source>
</evidence>
<feature type="disulfide bond" evidence="4">
    <location>
        <begin position="1069"/>
        <end position="1096"/>
    </location>
</feature>
<dbReference type="SMART" id="SM00032">
    <property type="entry name" value="CCP"/>
    <property type="match status" value="21"/>
</dbReference>
<keyword evidence="6" id="KW-1185">Reference proteome</keyword>
<dbReference type="Pfam" id="PF00084">
    <property type="entry name" value="Sushi"/>
    <property type="match status" value="18"/>
</dbReference>
<keyword evidence="2" id="KW-0677">Repeat</keyword>
<evidence type="ECO:0000313" key="7">
    <source>
        <dbReference type="RefSeq" id="XP_032828219.1"/>
    </source>
</evidence>
<feature type="disulfide bond" evidence="4">
    <location>
        <begin position="291"/>
        <end position="334"/>
    </location>
</feature>
<organism evidence="6 7">
    <name type="scientific">Petromyzon marinus</name>
    <name type="common">Sea lamprey</name>
    <dbReference type="NCBI Taxonomy" id="7757"/>
    <lineage>
        <taxon>Eukaryota</taxon>
        <taxon>Metazoa</taxon>
        <taxon>Chordata</taxon>
        <taxon>Craniata</taxon>
        <taxon>Vertebrata</taxon>
        <taxon>Cyclostomata</taxon>
        <taxon>Hyperoartia</taxon>
        <taxon>Petromyzontiformes</taxon>
        <taxon>Petromyzontidae</taxon>
        <taxon>Petromyzon</taxon>
    </lineage>
</organism>
<dbReference type="InterPro" id="IPR035976">
    <property type="entry name" value="Sushi/SCR/CCP_sf"/>
</dbReference>
<accession>A0AAJ7U1Y6</accession>
<dbReference type="InterPro" id="IPR051277">
    <property type="entry name" value="SEZ6_CSMD_C4BPB_Regulators"/>
</dbReference>
<proteinExistence type="predicted"/>
<feature type="domain" description="Sushi" evidence="5">
    <location>
        <begin position="853"/>
        <end position="910"/>
    </location>
</feature>
<feature type="disulfide bond" evidence="4">
    <location>
        <begin position="881"/>
        <end position="908"/>
    </location>
</feature>
<dbReference type="KEGG" id="pmrn:116952723"/>
<dbReference type="InterPro" id="IPR000436">
    <property type="entry name" value="Sushi_SCR_CCP_dom"/>
</dbReference>
<feature type="domain" description="Sushi" evidence="5">
    <location>
        <begin position="1102"/>
        <end position="1169"/>
    </location>
</feature>
<reference evidence="7" key="1">
    <citation type="submission" date="2025-08" db="UniProtKB">
        <authorList>
            <consortium name="RefSeq"/>
        </authorList>
    </citation>
    <scope>IDENTIFICATION</scope>
    <source>
        <tissue evidence="7">Sperm</tissue>
    </source>
</reference>
<feature type="domain" description="Sushi" evidence="5">
    <location>
        <begin position="915"/>
        <end position="970"/>
    </location>
</feature>
<feature type="domain" description="Sushi" evidence="5">
    <location>
        <begin position="108"/>
        <end position="170"/>
    </location>
</feature>